<comment type="catalytic activity">
    <reaction evidence="1">
        <text>Random hydrolysis of (1-&gt;4)-beta-D-mannosidic linkages in mannans, galactomannans and glucomannans.</text>
        <dbReference type="EC" id="3.2.1.78"/>
    </reaction>
</comment>
<dbReference type="Proteomes" id="UP001153365">
    <property type="component" value="Unassembled WGS sequence"/>
</dbReference>
<dbReference type="EC" id="3.2.1.78" evidence="4"/>
<gene>
    <name evidence="11" type="ORF">PPACK8108_LOCUS8075</name>
</gene>
<reference evidence="11" key="1">
    <citation type="submission" date="2022-06" db="EMBL/GenBank/DDBJ databases">
        <authorList>
            <consortium name="SYNGENTA / RWTH Aachen University"/>
        </authorList>
    </citation>
    <scope>NUCLEOTIDE SEQUENCE</scope>
</reference>
<evidence type="ECO:0000256" key="7">
    <source>
        <dbReference type="ARBA" id="ARBA00022801"/>
    </source>
</evidence>
<comment type="similarity">
    <text evidence="3">Belongs to the glycosyl hydrolase 5 (cellulase A) family.</text>
</comment>
<name>A0AAV0AXF5_PHAPC</name>
<dbReference type="Gene3D" id="3.20.20.80">
    <property type="entry name" value="Glycosidases"/>
    <property type="match status" value="1"/>
</dbReference>
<dbReference type="PANTHER" id="PTHR31451">
    <property type="match status" value="1"/>
</dbReference>
<evidence type="ECO:0000256" key="9">
    <source>
        <dbReference type="SAM" id="MobiDB-lite"/>
    </source>
</evidence>
<dbReference type="Pfam" id="PF26410">
    <property type="entry name" value="GH5_mannosidase"/>
    <property type="match status" value="1"/>
</dbReference>
<protein>
    <recommendedName>
        <fullName evidence="4">mannan endo-1,4-beta-mannosidase</fullName>
        <ecNumber evidence="4">3.2.1.78</ecNumber>
    </recommendedName>
</protein>
<comment type="subcellular location">
    <subcellularLocation>
        <location evidence="2">Secreted</location>
    </subcellularLocation>
</comment>
<dbReference type="GO" id="GO:0005576">
    <property type="term" value="C:extracellular region"/>
    <property type="evidence" value="ECO:0007669"/>
    <property type="project" value="UniProtKB-SubCell"/>
</dbReference>
<dbReference type="InterPro" id="IPR045053">
    <property type="entry name" value="MAN-like"/>
</dbReference>
<evidence type="ECO:0000256" key="5">
    <source>
        <dbReference type="ARBA" id="ARBA00022525"/>
    </source>
</evidence>
<feature type="compositionally biased region" description="Polar residues" evidence="9">
    <location>
        <begin position="39"/>
        <end position="49"/>
    </location>
</feature>
<dbReference type="InterPro" id="IPR017853">
    <property type="entry name" value="GH"/>
</dbReference>
<keyword evidence="8" id="KW-0326">Glycosidase</keyword>
<dbReference type="PANTHER" id="PTHR31451:SF39">
    <property type="entry name" value="MANNAN ENDO-1,4-BETA-MANNOSIDASE 1"/>
    <property type="match status" value="1"/>
</dbReference>
<feature type="domain" description="Glycoside hydrolase family 5" evidence="10">
    <location>
        <begin position="156"/>
        <end position="332"/>
    </location>
</feature>
<dbReference type="AlphaFoldDB" id="A0AAV0AXF5"/>
<dbReference type="FunFam" id="3.20.20.80:FF:000251">
    <property type="entry name" value="Uncharacterized protein"/>
    <property type="match status" value="1"/>
</dbReference>
<dbReference type="SUPFAM" id="SSF51445">
    <property type="entry name" value="(Trans)glycosidases"/>
    <property type="match status" value="1"/>
</dbReference>
<evidence type="ECO:0000256" key="3">
    <source>
        <dbReference type="ARBA" id="ARBA00005641"/>
    </source>
</evidence>
<keyword evidence="7 11" id="KW-0378">Hydrolase</keyword>
<evidence type="ECO:0000259" key="10">
    <source>
        <dbReference type="Pfam" id="PF26410"/>
    </source>
</evidence>
<sequence length="546" mass="61850">MSFLKKATEKLREVQSISNDRLNHVRSKLPSSSSDASSHNQVATHNTSNNNGLLIYSEAGCDYSPTGVVRGSAANQGRFIVRNPSNGELEVEGTGEIVRFASLCAPDLFDDDGFEKEDTMRTISEFGIWPVTRTYTLKIKSCRIGRGHINGWDQQAQDFIYDEEMFRSIEYTIAMAARYNVRLIIPIINQDFGSEDNNWVGNFSDLIRHRRGLKDWNDCRCVDWWRDEECMDSMKKIVTYLLNRVNHVTGVRIGDDPTILAFETGNEMNCGGMRPAPASWTLQIAAHIKSLAPRTLVMDGSFARTDSIDYSHEKEVLQSDLVDIMSWHYYGYGEKRRLEHDVRAARSHGKAFICGEYGFFSHGHEFEKFLSHCASHKANGTLAWSLRPHSSQGGFKTHGEGDGIWSYHAPGWKPAHLGEEDPEWDHRERDVIQAIRVAAFKLTGDKPTRIKIVAPELFVSDDGQYFSWRGASWADCYEVWINVTGDQNGWEFYQGGVTDNVKGGRLKYYVQNLLNFKRCDGLGVIVRGITRDREPGPFSNSIKVGM</sequence>
<evidence type="ECO:0000313" key="11">
    <source>
        <dbReference type="EMBL" id="CAH7673192.1"/>
    </source>
</evidence>
<feature type="region of interest" description="Disordered" evidence="9">
    <location>
        <begin position="15"/>
        <end position="49"/>
    </location>
</feature>
<proteinExistence type="inferred from homology"/>
<keyword evidence="12" id="KW-1185">Reference proteome</keyword>
<evidence type="ECO:0000256" key="6">
    <source>
        <dbReference type="ARBA" id="ARBA00022729"/>
    </source>
</evidence>
<evidence type="ECO:0000256" key="8">
    <source>
        <dbReference type="ARBA" id="ARBA00023295"/>
    </source>
</evidence>
<evidence type="ECO:0000256" key="2">
    <source>
        <dbReference type="ARBA" id="ARBA00004613"/>
    </source>
</evidence>
<dbReference type="GO" id="GO:0016985">
    <property type="term" value="F:mannan endo-1,4-beta-mannosidase activity"/>
    <property type="evidence" value="ECO:0007669"/>
    <property type="project" value="UniProtKB-EC"/>
</dbReference>
<accession>A0AAV0AXF5</accession>
<feature type="compositionally biased region" description="Low complexity" evidence="9">
    <location>
        <begin position="28"/>
        <end position="38"/>
    </location>
</feature>
<comment type="caution">
    <text evidence="11">The sequence shown here is derived from an EMBL/GenBank/DDBJ whole genome shotgun (WGS) entry which is preliminary data.</text>
</comment>
<dbReference type="InterPro" id="IPR001547">
    <property type="entry name" value="Glyco_hydro_5"/>
</dbReference>
<evidence type="ECO:0000313" key="12">
    <source>
        <dbReference type="Proteomes" id="UP001153365"/>
    </source>
</evidence>
<evidence type="ECO:0000256" key="4">
    <source>
        <dbReference type="ARBA" id="ARBA00012706"/>
    </source>
</evidence>
<evidence type="ECO:0000256" key="1">
    <source>
        <dbReference type="ARBA" id="ARBA00001678"/>
    </source>
</evidence>
<organism evidence="11 12">
    <name type="scientific">Phakopsora pachyrhizi</name>
    <name type="common">Asian soybean rust disease fungus</name>
    <dbReference type="NCBI Taxonomy" id="170000"/>
    <lineage>
        <taxon>Eukaryota</taxon>
        <taxon>Fungi</taxon>
        <taxon>Dikarya</taxon>
        <taxon>Basidiomycota</taxon>
        <taxon>Pucciniomycotina</taxon>
        <taxon>Pucciniomycetes</taxon>
        <taxon>Pucciniales</taxon>
        <taxon>Phakopsoraceae</taxon>
        <taxon>Phakopsora</taxon>
    </lineage>
</organism>
<dbReference type="EMBL" id="CALTRL010001633">
    <property type="protein sequence ID" value="CAH7673192.1"/>
    <property type="molecule type" value="Genomic_DNA"/>
</dbReference>
<keyword evidence="5" id="KW-0964">Secreted</keyword>
<keyword evidence="6" id="KW-0732">Signal</keyword>